<evidence type="ECO:0000256" key="7">
    <source>
        <dbReference type="PIRSR" id="PIRSR627057-2"/>
    </source>
</evidence>
<evidence type="ECO:0000256" key="2">
    <source>
        <dbReference type="ARBA" id="ARBA00022723"/>
    </source>
</evidence>
<dbReference type="GO" id="GO:0071586">
    <property type="term" value="P:CAAX-box protein processing"/>
    <property type="evidence" value="ECO:0007669"/>
    <property type="project" value="InterPro"/>
</dbReference>
<feature type="active site" description="Proton donor" evidence="6">
    <location>
        <position position="345"/>
    </location>
</feature>
<dbReference type="Proteomes" id="UP000595074">
    <property type="component" value="Chromosome"/>
</dbReference>
<evidence type="ECO:0000256" key="1">
    <source>
        <dbReference type="ARBA" id="ARBA00022670"/>
    </source>
</evidence>
<keyword evidence="9" id="KW-0472">Membrane</keyword>
<feature type="binding site" evidence="7">
    <location>
        <position position="341"/>
    </location>
    <ligand>
        <name>Zn(2+)</name>
        <dbReference type="ChEBI" id="CHEBI:29105"/>
        <note>catalytic</note>
    </ligand>
</feature>
<evidence type="ECO:0000259" key="11">
    <source>
        <dbReference type="Pfam" id="PF16491"/>
    </source>
</evidence>
<dbReference type="Gene3D" id="3.30.2010.10">
    <property type="entry name" value="Metalloproteases ('zincins'), catalytic domain"/>
    <property type="match status" value="1"/>
</dbReference>
<keyword evidence="13" id="KW-1185">Reference proteome</keyword>
<feature type="transmembrane region" description="Helical" evidence="9">
    <location>
        <begin position="276"/>
        <end position="295"/>
    </location>
</feature>
<keyword evidence="4 7" id="KW-0862">Zinc</keyword>
<dbReference type="FunFam" id="3.30.2010.10:FF:000010">
    <property type="entry name" value="M48 family peptidase"/>
    <property type="match status" value="1"/>
</dbReference>
<feature type="binding site" evidence="7">
    <location>
        <position position="266"/>
    </location>
    <ligand>
        <name>Zn(2+)</name>
        <dbReference type="ChEBI" id="CHEBI:29105"/>
        <note>catalytic</note>
    </ligand>
</feature>
<comment type="cofactor">
    <cofactor evidence="7 8">
        <name>Zn(2+)</name>
        <dbReference type="ChEBI" id="CHEBI:29105"/>
    </cofactor>
    <text evidence="7 8">Binds 1 zinc ion per subunit.</text>
</comment>
<dbReference type="CDD" id="cd07343">
    <property type="entry name" value="M48A_Zmpste24p_like"/>
    <property type="match status" value="1"/>
</dbReference>
<evidence type="ECO:0000256" key="5">
    <source>
        <dbReference type="ARBA" id="ARBA00023049"/>
    </source>
</evidence>
<dbReference type="GO" id="GO:0004222">
    <property type="term" value="F:metalloendopeptidase activity"/>
    <property type="evidence" value="ECO:0007669"/>
    <property type="project" value="InterPro"/>
</dbReference>
<gene>
    <name evidence="12" type="ORF">IMZ28_07855</name>
</gene>
<dbReference type="KEGG" id="sinu:IMZ28_07855"/>
<sequence>MLELIIGIYSLYTFMRVYISVMQIGYINQEKRKDPVLMPAGKYMVAANYAVAKEKLAIVEHFVDYLMFVWWVFAGFSWLSSLVSVDGQIMQAVLFLYGFMVVNYIVGLPFELYQKFKIDEDFHFNQMTLRMYVLDTLKSAVMFVVLGGVLFALLAWIIVNYEMWWLGGFVLLFGVALLVNVLYPTVIAPIFNKFNPLEEGELKDAITAMMEKVGLKSDGIFVMDASKRDSRLNAYFGGLGKSKRVVLFDTLLEKLNKEELLAVLGHELGHYSHGDIWKNIGLMGLLLFVVFFLFGHLPDELFIQMHVAPHAGVKIATLMLLLPLVSFIFTPFMSYVSRHNEYAADAFGSKMGGQDNLVSALLKLVTENKSFPKSHPLVIFFYYTHPPIIERLNAMGYDAANTVAGEEKSEKTAEGIFTFVDRKSQ</sequence>
<name>A0A7M1S3R1_9BACT</name>
<dbReference type="EMBL" id="CP063164">
    <property type="protein sequence ID" value="QOR61359.1"/>
    <property type="molecule type" value="Genomic_DNA"/>
</dbReference>
<evidence type="ECO:0000256" key="8">
    <source>
        <dbReference type="RuleBase" id="RU003983"/>
    </source>
</evidence>
<dbReference type="InterPro" id="IPR032456">
    <property type="entry name" value="Peptidase_M48_N"/>
</dbReference>
<keyword evidence="9" id="KW-1133">Transmembrane helix</keyword>
<reference evidence="12 13" key="1">
    <citation type="submission" date="2020-10" db="EMBL/GenBank/DDBJ databases">
        <title>The genome of sulfurovum sp.</title>
        <authorList>
            <person name="Xie S."/>
            <person name="Shao Z."/>
            <person name="Jiang L."/>
        </authorList>
    </citation>
    <scope>NUCLEOTIDE SEQUENCE [LARGE SCALE GENOMIC DNA]</scope>
    <source>
        <strain evidence="12 13">ST-419</strain>
    </source>
</reference>
<keyword evidence="5 8" id="KW-0482">Metalloprotease</keyword>
<keyword evidence="9" id="KW-0812">Transmembrane</keyword>
<dbReference type="Pfam" id="PF16491">
    <property type="entry name" value="Peptidase_M48_N"/>
    <property type="match status" value="1"/>
</dbReference>
<feature type="active site" evidence="6">
    <location>
        <position position="267"/>
    </location>
</feature>
<dbReference type="RefSeq" id="WP_197548034.1">
    <property type="nucleotide sequence ID" value="NZ_CP063164.1"/>
</dbReference>
<keyword evidence="2 7" id="KW-0479">Metal-binding</keyword>
<protein>
    <submittedName>
        <fullName evidence="12">M48 family metallopeptidase</fullName>
    </submittedName>
</protein>
<dbReference type="AlphaFoldDB" id="A0A7M1S3R1"/>
<feature type="binding site" evidence="7">
    <location>
        <position position="270"/>
    </location>
    <ligand>
        <name>Zn(2+)</name>
        <dbReference type="ChEBI" id="CHEBI:29105"/>
        <note>catalytic</note>
    </ligand>
</feature>
<evidence type="ECO:0000259" key="10">
    <source>
        <dbReference type="Pfam" id="PF01435"/>
    </source>
</evidence>
<accession>A0A7M1S3R1</accession>
<dbReference type="InterPro" id="IPR027057">
    <property type="entry name" value="CAXX_Prtase_1"/>
</dbReference>
<evidence type="ECO:0000313" key="13">
    <source>
        <dbReference type="Proteomes" id="UP000595074"/>
    </source>
</evidence>
<feature type="domain" description="CAAX prenyl protease 1 N-terminal" evidence="11">
    <location>
        <begin position="41"/>
        <end position="193"/>
    </location>
</feature>
<feature type="transmembrane region" description="Helical" evidence="9">
    <location>
        <begin position="62"/>
        <end position="83"/>
    </location>
</feature>
<feature type="transmembrane region" description="Helical" evidence="9">
    <location>
        <begin position="131"/>
        <end position="158"/>
    </location>
</feature>
<feature type="transmembrane region" description="Helical" evidence="9">
    <location>
        <begin position="89"/>
        <end position="110"/>
    </location>
</feature>
<organism evidence="12 13">
    <name type="scientific">Sulfurovum indicum</name>
    <dbReference type="NCBI Taxonomy" id="2779528"/>
    <lineage>
        <taxon>Bacteria</taxon>
        <taxon>Pseudomonadati</taxon>
        <taxon>Campylobacterota</taxon>
        <taxon>Epsilonproteobacteria</taxon>
        <taxon>Campylobacterales</taxon>
        <taxon>Sulfurovaceae</taxon>
        <taxon>Sulfurovum</taxon>
    </lineage>
</organism>
<dbReference type="GO" id="GO:0046872">
    <property type="term" value="F:metal ion binding"/>
    <property type="evidence" value="ECO:0007669"/>
    <property type="project" value="UniProtKB-KW"/>
</dbReference>
<keyword evidence="1 8" id="KW-0645">Protease</keyword>
<evidence type="ECO:0000256" key="4">
    <source>
        <dbReference type="ARBA" id="ARBA00022833"/>
    </source>
</evidence>
<proteinExistence type="inferred from homology"/>
<feature type="transmembrane region" description="Helical" evidence="9">
    <location>
        <begin position="6"/>
        <end position="27"/>
    </location>
</feature>
<dbReference type="InterPro" id="IPR001915">
    <property type="entry name" value="Peptidase_M48"/>
</dbReference>
<evidence type="ECO:0000256" key="6">
    <source>
        <dbReference type="PIRSR" id="PIRSR627057-1"/>
    </source>
</evidence>
<keyword evidence="3 8" id="KW-0378">Hydrolase</keyword>
<feature type="transmembrane region" description="Helical" evidence="9">
    <location>
        <begin position="315"/>
        <end position="336"/>
    </location>
</feature>
<evidence type="ECO:0000256" key="9">
    <source>
        <dbReference type="SAM" id="Phobius"/>
    </source>
</evidence>
<evidence type="ECO:0000256" key="3">
    <source>
        <dbReference type="ARBA" id="ARBA00022801"/>
    </source>
</evidence>
<feature type="transmembrane region" description="Helical" evidence="9">
    <location>
        <begin position="164"/>
        <end position="183"/>
    </location>
</feature>
<feature type="domain" description="Peptidase M48" evidence="10">
    <location>
        <begin position="196"/>
        <end position="395"/>
    </location>
</feature>
<evidence type="ECO:0000313" key="12">
    <source>
        <dbReference type="EMBL" id="QOR61359.1"/>
    </source>
</evidence>
<dbReference type="Pfam" id="PF01435">
    <property type="entry name" value="Peptidase_M48"/>
    <property type="match status" value="1"/>
</dbReference>
<dbReference type="PANTHER" id="PTHR10120">
    <property type="entry name" value="CAAX PRENYL PROTEASE 1"/>
    <property type="match status" value="1"/>
</dbReference>
<comment type="similarity">
    <text evidence="8">Belongs to the peptidase M48 family.</text>
</comment>